<keyword evidence="17" id="KW-1185">Reference proteome</keyword>
<keyword evidence="9" id="KW-0131">Cell cycle</keyword>
<dbReference type="SUPFAM" id="SSF48726">
    <property type="entry name" value="Immunoglobulin"/>
    <property type="match status" value="2"/>
</dbReference>
<evidence type="ECO:0000256" key="1">
    <source>
        <dbReference type="ARBA" id="ARBA00004496"/>
    </source>
</evidence>
<dbReference type="GO" id="GO:0012505">
    <property type="term" value="C:endomembrane system"/>
    <property type="evidence" value="ECO:0007669"/>
    <property type="project" value="UniProtKB-SubCell"/>
</dbReference>
<dbReference type="InterPro" id="IPR013106">
    <property type="entry name" value="Ig_V-set"/>
</dbReference>
<dbReference type="GeneTree" id="ENSGT01130000278319"/>
<dbReference type="InterPro" id="IPR052280">
    <property type="entry name" value="HEPACAM_domain"/>
</dbReference>
<keyword evidence="7" id="KW-1015">Disulfide bond</keyword>
<feature type="signal peptide" evidence="14">
    <location>
        <begin position="1"/>
        <end position="32"/>
    </location>
</feature>
<evidence type="ECO:0000256" key="10">
    <source>
        <dbReference type="ARBA" id="ARBA00023319"/>
    </source>
</evidence>
<keyword evidence="5 13" id="KW-1133">Transmembrane helix</keyword>
<feature type="region of interest" description="Disordered" evidence="12">
    <location>
        <begin position="313"/>
        <end position="368"/>
    </location>
</feature>
<dbReference type="PROSITE" id="PS50835">
    <property type="entry name" value="IG_LIKE"/>
    <property type="match status" value="1"/>
</dbReference>
<keyword evidence="10" id="KW-0393">Immunoglobulin domain</keyword>
<keyword evidence="8" id="KW-0325">Glycoprotein</keyword>
<dbReference type="PANTHER" id="PTHR44888">
    <property type="entry name" value="HEPACAM FAMILY MEMBER 2-RELATED"/>
    <property type="match status" value="1"/>
</dbReference>
<evidence type="ECO:0000256" key="13">
    <source>
        <dbReference type="SAM" id="Phobius"/>
    </source>
</evidence>
<sequence length="395" mass="43114">MGEAKKCSGGFSNCPACLLTCFLALTVNVTGPGEPVRGTLGSDALLSVHYASFSTDLPIIRWQLRKDKPLTVVQSFGTDVIGNLRSEYRGRVRVFANGSLQLQGLRLADEGMYEVEVSITDDTFTGETSVNLTVDELISTPRVVMETSAVLEHMEAFTLNCSHANGTRPTYSWLKGGKPLANDTRLLLSPDHKSLTITRVTPQDDGIYLCLVENPVSSVRSAPVRLTVYRRSSLYFILAAGGGFLFVTLVTVCACWGPSKKEKQHNQPSSVKYVDQNRTKSIGEEQRYHYGRLIYADTVLNVCSCPAFSDPHEERPTPSVSQAPVTAPPPSHGPQIPTKPTVPPPRAHKTRPSPGLPAVKPAGDSKPPPSHPLYSMVLLFAWNVYSVQSFRCTVI</sequence>
<dbReference type="InterPro" id="IPR003598">
    <property type="entry name" value="Ig_sub2"/>
</dbReference>
<dbReference type="PANTHER" id="PTHR44888:SF2">
    <property type="entry name" value="HEPATIC AND GLIAL CELL ADHESION MOLECULE"/>
    <property type="match status" value="1"/>
</dbReference>
<feature type="transmembrane region" description="Helical" evidence="13">
    <location>
        <begin position="234"/>
        <end position="257"/>
    </location>
</feature>
<name>A0A3B3RPL3_9TELE</name>
<evidence type="ECO:0000256" key="5">
    <source>
        <dbReference type="ARBA" id="ARBA00022989"/>
    </source>
</evidence>
<evidence type="ECO:0000256" key="3">
    <source>
        <dbReference type="ARBA" id="ARBA00022692"/>
    </source>
</evidence>
<evidence type="ECO:0000256" key="7">
    <source>
        <dbReference type="ARBA" id="ARBA00023157"/>
    </source>
</evidence>
<dbReference type="Ensembl" id="ENSPKIT00000001145.1">
    <property type="protein sequence ID" value="ENSPKIP00000020527.1"/>
    <property type="gene ID" value="ENSPKIG00000005249.1"/>
</dbReference>
<feature type="chain" id="PRO_5017338724" evidence="14">
    <location>
        <begin position="33"/>
        <end position="395"/>
    </location>
</feature>
<dbReference type="Gene3D" id="2.60.40.10">
    <property type="entry name" value="Immunoglobulins"/>
    <property type="match status" value="2"/>
</dbReference>
<evidence type="ECO:0000256" key="9">
    <source>
        <dbReference type="ARBA" id="ARBA00023306"/>
    </source>
</evidence>
<evidence type="ECO:0000256" key="14">
    <source>
        <dbReference type="SAM" id="SignalP"/>
    </source>
</evidence>
<dbReference type="InterPro" id="IPR003599">
    <property type="entry name" value="Ig_sub"/>
</dbReference>
<evidence type="ECO:0000256" key="4">
    <source>
        <dbReference type="ARBA" id="ARBA00022729"/>
    </source>
</evidence>
<evidence type="ECO:0000256" key="12">
    <source>
        <dbReference type="SAM" id="MobiDB-lite"/>
    </source>
</evidence>
<evidence type="ECO:0000256" key="6">
    <source>
        <dbReference type="ARBA" id="ARBA00023136"/>
    </source>
</evidence>
<dbReference type="Pfam" id="PF07686">
    <property type="entry name" value="V-set"/>
    <property type="match status" value="1"/>
</dbReference>
<feature type="region of interest" description="Disordered" evidence="12">
    <location>
        <begin position="259"/>
        <end position="278"/>
    </location>
</feature>
<keyword evidence="4 14" id="KW-0732">Signal</keyword>
<dbReference type="Proteomes" id="UP000261540">
    <property type="component" value="Unplaced"/>
</dbReference>
<organism evidence="16 17">
    <name type="scientific">Paramormyrops kingsleyae</name>
    <dbReference type="NCBI Taxonomy" id="1676925"/>
    <lineage>
        <taxon>Eukaryota</taxon>
        <taxon>Metazoa</taxon>
        <taxon>Chordata</taxon>
        <taxon>Craniata</taxon>
        <taxon>Vertebrata</taxon>
        <taxon>Euteleostomi</taxon>
        <taxon>Actinopterygii</taxon>
        <taxon>Neopterygii</taxon>
        <taxon>Teleostei</taxon>
        <taxon>Osteoglossocephala</taxon>
        <taxon>Osteoglossomorpha</taxon>
        <taxon>Osteoglossiformes</taxon>
        <taxon>Mormyridae</taxon>
        <taxon>Paramormyrops</taxon>
    </lineage>
</organism>
<proteinExistence type="predicted"/>
<dbReference type="AlphaFoldDB" id="A0A3B3RPL3"/>
<keyword evidence="2" id="KW-0963">Cytoplasm</keyword>
<dbReference type="InterPro" id="IPR013783">
    <property type="entry name" value="Ig-like_fold"/>
</dbReference>
<dbReference type="InterPro" id="IPR036179">
    <property type="entry name" value="Ig-like_dom_sf"/>
</dbReference>
<keyword evidence="3 13" id="KW-0812">Transmembrane</keyword>
<dbReference type="SMART" id="SM00408">
    <property type="entry name" value="IGc2"/>
    <property type="match status" value="1"/>
</dbReference>
<evidence type="ECO:0000313" key="17">
    <source>
        <dbReference type="Proteomes" id="UP000261540"/>
    </source>
</evidence>
<evidence type="ECO:0000259" key="15">
    <source>
        <dbReference type="PROSITE" id="PS50835"/>
    </source>
</evidence>
<dbReference type="InterPro" id="IPR007110">
    <property type="entry name" value="Ig-like_dom"/>
</dbReference>
<evidence type="ECO:0000256" key="2">
    <source>
        <dbReference type="ARBA" id="ARBA00022490"/>
    </source>
</evidence>
<evidence type="ECO:0000313" key="16">
    <source>
        <dbReference type="Ensembl" id="ENSPKIP00000020527.1"/>
    </source>
</evidence>
<dbReference type="GO" id="GO:0005737">
    <property type="term" value="C:cytoplasm"/>
    <property type="evidence" value="ECO:0007669"/>
    <property type="project" value="UniProtKB-SubCell"/>
</dbReference>
<evidence type="ECO:0000256" key="11">
    <source>
        <dbReference type="ARBA" id="ARBA00046288"/>
    </source>
</evidence>
<feature type="domain" description="Ig-like" evidence="15">
    <location>
        <begin position="141"/>
        <end position="227"/>
    </location>
</feature>
<accession>A0A3B3RPL3</accession>
<dbReference type="SMART" id="SM00409">
    <property type="entry name" value="IG"/>
    <property type="match status" value="2"/>
</dbReference>
<keyword evidence="6 13" id="KW-0472">Membrane</keyword>
<dbReference type="Pfam" id="PF13927">
    <property type="entry name" value="Ig_3"/>
    <property type="match status" value="1"/>
</dbReference>
<comment type="subcellular location">
    <subcellularLocation>
        <location evidence="1">Cytoplasm</location>
    </subcellularLocation>
    <subcellularLocation>
        <location evidence="11">Endomembrane system</location>
        <topology evidence="11">Single-pass type I membrane protein</topology>
    </subcellularLocation>
</comment>
<reference evidence="16" key="2">
    <citation type="submission" date="2025-09" db="UniProtKB">
        <authorList>
            <consortium name="Ensembl"/>
        </authorList>
    </citation>
    <scope>IDENTIFICATION</scope>
</reference>
<evidence type="ECO:0000256" key="8">
    <source>
        <dbReference type="ARBA" id="ARBA00023180"/>
    </source>
</evidence>
<reference evidence="16" key="1">
    <citation type="submission" date="2025-08" db="UniProtKB">
        <authorList>
            <consortium name="Ensembl"/>
        </authorList>
    </citation>
    <scope>IDENTIFICATION</scope>
</reference>
<protein>
    <submittedName>
        <fullName evidence="16">Hepatic and glial cell adhesion molecule</fullName>
    </submittedName>
</protein>